<feature type="region of interest" description="Disordered" evidence="1">
    <location>
        <begin position="1"/>
        <end position="33"/>
    </location>
</feature>
<dbReference type="EMBL" id="BOPF01000007">
    <property type="protein sequence ID" value="GIJ45370.1"/>
    <property type="molecule type" value="Genomic_DNA"/>
</dbReference>
<feature type="compositionally biased region" description="Basic and acidic residues" evidence="1">
    <location>
        <begin position="1"/>
        <end position="31"/>
    </location>
</feature>
<protein>
    <submittedName>
        <fullName evidence="2">Uncharacterized protein</fullName>
    </submittedName>
</protein>
<proteinExistence type="predicted"/>
<dbReference type="RefSeq" id="WP_203898926.1">
    <property type="nucleotide sequence ID" value="NZ_BOPF01000007.1"/>
</dbReference>
<organism evidence="2 3">
    <name type="scientific">Virgisporangium aliadipatigenens</name>
    <dbReference type="NCBI Taxonomy" id="741659"/>
    <lineage>
        <taxon>Bacteria</taxon>
        <taxon>Bacillati</taxon>
        <taxon>Actinomycetota</taxon>
        <taxon>Actinomycetes</taxon>
        <taxon>Micromonosporales</taxon>
        <taxon>Micromonosporaceae</taxon>
        <taxon>Virgisporangium</taxon>
    </lineage>
</organism>
<gene>
    <name evidence="2" type="ORF">Val02_22560</name>
</gene>
<evidence type="ECO:0000313" key="2">
    <source>
        <dbReference type="EMBL" id="GIJ45370.1"/>
    </source>
</evidence>
<accession>A0A8J4DNX9</accession>
<dbReference type="AlphaFoldDB" id="A0A8J4DNX9"/>
<comment type="caution">
    <text evidence="2">The sequence shown here is derived from an EMBL/GenBank/DDBJ whole genome shotgun (WGS) entry which is preliminary data.</text>
</comment>
<evidence type="ECO:0000313" key="3">
    <source>
        <dbReference type="Proteomes" id="UP000619260"/>
    </source>
</evidence>
<evidence type="ECO:0000256" key="1">
    <source>
        <dbReference type="SAM" id="MobiDB-lite"/>
    </source>
</evidence>
<keyword evidence="3" id="KW-1185">Reference proteome</keyword>
<reference evidence="2" key="1">
    <citation type="submission" date="2021-01" db="EMBL/GenBank/DDBJ databases">
        <title>Whole genome shotgun sequence of Virgisporangium aliadipatigenens NBRC 105644.</title>
        <authorList>
            <person name="Komaki H."/>
            <person name="Tamura T."/>
        </authorList>
    </citation>
    <scope>NUCLEOTIDE SEQUENCE</scope>
    <source>
        <strain evidence="2">NBRC 105644</strain>
    </source>
</reference>
<dbReference type="Proteomes" id="UP000619260">
    <property type="component" value="Unassembled WGS sequence"/>
</dbReference>
<sequence length="111" mass="11764">MAELEHPGWCDRAHCTATRPRPEYRAGETGHHRSAPVQVDGVPCLGDVVFDPDLNPLVAHLSQPAPPWDPVTFLNVGTTAEPDLLSLPAAGAREALRRLGALVEVAAADGT</sequence>
<name>A0A8J4DNX9_9ACTN</name>